<dbReference type="Proteomes" id="UP000291404">
    <property type="component" value="Unassembled WGS sequence"/>
</dbReference>
<dbReference type="VEuPathDB" id="MicrosporidiaDB:CWI39_2588p0010"/>
<sequence length="415" mass="49890">MSEKFYLSNSKKLFVRKLSRYIFIIFIGFFWSVHSTTVSFFVINEENCITDLNIDNSILEATESENYSVECIYEQEEIKVLFNNTICSESTPNQFKYYKPNIVTMPYRKNMLLNSNFLKTAFESKQTNIRIFFRDISYTALLLFFKLIDESDIIVNQIKIQDFLDILLILSVLDIERTKASNHFIKELFRNFTFEIENANYFFDLQKYYNIYHYKLIKKFLLTEVFIVFIDLISFNDKIGHRYTVHHETITSNFKKIITSYSFNNMHPKSLTSKIYLRLNNISISSLHKIINSEYLMNTWVFLLNITKMDLIYFIFSDDETYNKAIQLFSNITLHTEKLYIHFFEESMKFFINKNVNFFSKNLKVLKLRYNFTTEEYKTILSFCNRIERLTIKTYYIDFERLSLLVNFSMNNPNT</sequence>
<feature type="transmembrane region" description="Helical" evidence="1">
    <location>
        <begin position="21"/>
        <end position="43"/>
    </location>
</feature>
<comment type="caution">
    <text evidence="2">The sequence shown here is derived from an EMBL/GenBank/DDBJ whole genome shotgun (WGS) entry which is preliminary data.</text>
</comment>
<reference evidence="2 3" key="1">
    <citation type="submission" date="2017-12" db="EMBL/GenBank/DDBJ databases">
        <authorList>
            <person name="Pombert J.-F."/>
            <person name="Haag K.L."/>
            <person name="Ebert D."/>
        </authorList>
    </citation>
    <scope>NUCLEOTIDE SEQUENCE [LARGE SCALE GENOMIC DNA]</scope>
    <source>
        <strain evidence="2">BE-OM-2</strain>
    </source>
</reference>
<keyword evidence="1" id="KW-0472">Membrane</keyword>
<protein>
    <submittedName>
        <fullName evidence="2">Uncharacterized protein</fullName>
    </submittedName>
</protein>
<evidence type="ECO:0000313" key="2">
    <source>
        <dbReference type="EMBL" id="TBT97505.1"/>
    </source>
</evidence>
<keyword evidence="3" id="KW-1185">Reference proteome</keyword>
<feature type="non-terminal residue" evidence="2">
    <location>
        <position position="415"/>
    </location>
</feature>
<evidence type="ECO:0000313" key="3">
    <source>
        <dbReference type="Proteomes" id="UP000291404"/>
    </source>
</evidence>
<gene>
    <name evidence="2" type="ORF">CWI36_2859p0010</name>
</gene>
<evidence type="ECO:0000256" key="1">
    <source>
        <dbReference type="SAM" id="Phobius"/>
    </source>
</evidence>
<dbReference type="EMBL" id="PITI01002859">
    <property type="protein sequence ID" value="TBT97505.1"/>
    <property type="molecule type" value="Genomic_DNA"/>
</dbReference>
<keyword evidence="1" id="KW-1133">Transmembrane helix</keyword>
<name>A0A4Q9KSP5_9MICR</name>
<keyword evidence="1" id="KW-0812">Transmembrane</keyword>
<dbReference type="VEuPathDB" id="MicrosporidiaDB:CWI36_2859p0010"/>
<proteinExistence type="predicted"/>
<organism evidence="2 3">
    <name type="scientific">Hamiltosporidium magnivora</name>
    <dbReference type="NCBI Taxonomy" id="148818"/>
    <lineage>
        <taxon>Eukaryota</taxon>
        <taxon>Fungi</taxon>
        <taxon>Fungi incertae sedis</taxon>
        <taxon>Microsporidia</taxon>
        <taxon>Dubosqiidae</taxon>
        <taxon>Hamiltosporidium</taxon>
    </lineage>
</organism>
<dbReference type="AlphaFoldDB" id="A0A4Q9KSP5"/>
<accession>A0A4Q9KSP5</accession>